<keyword evidence="2" id="KW-1185">Reference proteome</keyword>
<dbReference type="InterPro" id="IPR013083">
    <property type="entry name" value="Znf_RING/FYVE/PHD"/>
</dbReference>
<sequence length="272" mass="31099">MDQIGGKFCDTLENIVKCTICHERLSGDVALCEAGHSACNNCLLNKINKKCPYLPCGKPFTSTQNLLAQELLRQLDSLKVCLMESDASKYKLNCNKIVKNDSSEVKDCLFRCWIGDKCRFSGEISTILQHFEKHHDNFFEEVSNGKLPFKKSYEMNYFIGKNLDQAIKIKKLVFIIHISVNGMGELGVCIIMYANNSITDKYVCQIEVECTDKKSCYKKAKIISASLPERVIHGYKRSGLQVARNKFLYDAMKENKRFKCSIMIKRKIENNK</sequence>
<evidence type="ECO:0000313" key="1">
    <source>
        <dbReference type="EMBL" id="KAK0160608.1"/>
    </source>
</evidence>
<evidence type="ECO:0008006" key="3">
    <source>
        <dbReference type="Google" id="ProtNLM"/>
    </source>
</evidence>
<protein>
    <recommendedName>
        <fullName evidence="3">RING-type E3 ubiquitin transferase</fullName>
    </recommendedName>
</protein>
<reference evidence="1" key="2">
    <citation type="submission" date="2023-03" db="EMBL/GenBank/DDBJ databases">
        <authorList>
            <person name="Inwood S.N."/>
            <person name="Skelly J.G."/>
            <person name="Guhlin J."/>
            <person name="Harrop T.W.R."/>
            <person name="Goldson S.G."/>
            <person name="Dearden P.K."/>
        </authorList>
    </citation>
    <scope>NUCLEOTIDE SEQUENCE</scope>
    <source>
        <strain evidence="1">Irish</strain>
        <tissue evidence="1">Whole body</tissue>
    </source>
</reference>
<gene>
    <name evidence="1" type="ORF">PV328_008000</name>
</gene>
<dbReference type="SUPFAM" id="SSF57850">
    <property type="entry name" value="RING/U-box"/>
    <property type="match status" value="1"/>
</dbReference>
<dbReference type="AlphaFoldDB" id="A0AA39CA43"/>
<reference evidence="1" key="1">
    <citation type="journal article" date="2023" name="bioRxiv">
        <title>Scaffold-level genome assemblies of two parasitoid biocontrol wasps reveal the parthenogenesis mechanism and an associated novel virus.</title>
        <authorList>
            <person name="Inwood S."/>
            <person name="Skelly J."/>
            <person name="Guhlin J."/>
            <person name="Harrop T."/>
            <person name="Goldson S."/>
            <person name="Dearden P."/>
        </authorList>
    </citation>
    <scope>NUCLEOTIDE SEQUENCE</scope>
    <source>
        <strain evidence="1">Irish</strain>
        <tissue evidence="1">Whole body</tissue>
    </source>
</reference>
<evidence type="ECO:0000313" key="2">
    <source>
        <dbReference type="Proteomes" id="UP001168990"/>
    </source>
</evidence>
<organism evidence="1 2">
    <name type="scientific">Microctonus aethiopoides</name>
    <dbReference type="NCBI Taxonomy" id="144406"/>
    <lineage>
        <taxon>Eukaryota</taxon>
        <taxon>Metazoa</taxon>
        <taxon>Ecdysozoa</taxon>
        <taxon>Arthropoda</taxon>
        <taxon>Hexapoda</taxon>
        <taxon>Insecta</taxon>
        <taxon>Pterygota</taxon>
        <taxon>Neoptera</taxon>
        <taxon>Endopterygota</taxon>
        <taxon>Hymenoptera</taxon>
        <taxon>Apocrita</taxon>
        <taxon>Ichneumonoidea</taxon>
        <taxon>Braconidae</taxon>
        <taxon>Euphorinae</taxon>
        <taxon>Microctonus</taxon>
    </lineage>
</organism>
<dbReference type="Proteomes" id="UP001168990">
    <property type="component" value="Unassembled WGS sequence"/>
</dbReference>
<accession>A0AA39CA43</accession>
<proteinExistence type="predicted"/>
<dbReference type="EMBL" id="JAQQBS010001423">
    <property type="protein sequence ID" value="KAK0160608.1"/>
    <property type="molecule type" value="Genomic_DNA"/>
</dbReference>
<dbReference type="Gene3D" id="3.30.40.10">
    <property type="entry name" value="Zinc/RING finger domain, C3HC4 (zinc finger)"/>
    <property type="match status" value="1"/>
</dbReference>
<comment type="caution">
    <text evidence="1">The sequence shown here is derived from an EMBL/GenBank/DDBJ whole genome shotgun (WGS) entry which is preliminary data.</text>
</comment>
<name>A0AA39CA43_9HYME</name>